<feature type="domain" description="Histidine kinase" evidence="20">
    <location>
        <begin position="638"/>
        <end position="861"/>
    </location>
</feature>
<sequence length="1097" mass="123452">MIFSKRHPLKYFYSLLDRVYAKLPLRAVLIVPFVLQIGGAVGLVGYISFQNQQKSINDLVTQLQNEVSNRIEQHLYTYLATPHQINQINLDAINLGLLNLNDFETTSNYFWKQMRVFNVGYNSFANPQGEFIGIERLDNGSLLINEVSEKKGLGKLYVYNSNQQGKRNVLQETKEYDPRSEAWYSDAVKAGRPVWSQIYQWEDKPEILSISSSYPVYDQNKQLMGVISIDLLLSQISDFLKQLKVGKSGKTFILERSGQIVATSTGNQPYVLVNGKPKRLLAIESQDFLIRLTAQHIQEKFGNWQKIFGENQLIFQHQGLSYFVQLKNWRDRLGLDWLIVVVLPEADFTQEINANNHMTVIICLIALVLSTIVGIFTSRWVIRPILELNTSSQKIAAGDWNNLTRMNRIDELGELANSFNTMAQQLQNSFLELEDKNQELNSLNTALSESQMWLNKFLEAMPVGVFITDAKGTPYYVNHIGEEILGKGLVADASLENLVTAYKVYLAGSDQLYDSQELPIFKALQGKSVKVDDIEIHVNNKKIPLEAVGVPIYDEAGNITFAIATFFDISERKHTEKLLAEYNRVLEANVKRRTQELLKVIQELQSTQKQLIVAQKVAARGKSAAEQANRAKSEFLANMSHELRTPLNAILGFTQIMSNDHSLSEENIQNIAIINRAGEHLLNLINDILEMSKIEAGKTTLHLTDFDLACMLGNLESMLKHRVQSKGLEMVFELAPNLPKYINTDENKLRQVLINLLGNAIKFTETGTITLRAFADQAEGENNQKILRFEVQDTGLGIAADELEILFSAFGQTETGKKSQQGTGLGLAISRKYVQLMGGDITVQSSPGVGSTFAFNIQIHLASVTELPTQPSKEEFIKLAPDQPTYRILVVDDAKEIRLLLVKMLSYVGFQVAEATNGQEAIAQWQSWQPHVILMDMRMPVMDGYAATKAIKEHPEVANTLVIALTANAFEEERHKILAHGCDDVIRKPFTQQILLDKLQEYLGVKYSSNVATTQAPLPGTTPQVCANDLEIRQHLSKLPSDWLQQVNQAAAIGSDDMILELLQHLTSEHSQICDLIRDLAQNFKFETIMEMTDISV</sequence>
<evidence type="ECO:0000256" key="1">
    <source>
        <dbReference type="ARBA" id="ARBA00000085"/>
    </source>
</evidence>
<name>A0A975T5B8_9NOST</name>
<dbReference type="EMBL" id="CP021056">
    <property type="protein sequence ID" value="QXE22432.1"/>
    <property type="molecule type" value="Genomic_DNA"/>
</dbReference>
<dbReference type="GO" id="GO:0000155">
    <property type="term" value="F:phosphorelay sensor kinase activity"/>
    <property type="evidence" value="ECO:0007669"/>
    <property type="project" value="InterPro"/>
</dbReference>
<dbReference type="PANTHER" id="PTHR45339:SF1">
    <property type="entry name" value="HYBRID SIGNAL TRANSDUCTION HISTIDINE KINASE J"/>
    <property type="match status" value="1"/>
</dbReference>
<evidence type="ECO:0000256" key="13">
    <source>
        <dbReference type="ARBA" id="ARBA00023012"/>
    </source>
</evidence>
<evidence type="ECO:0000256" key="6">
    <source>
        <dbReference type="ARBA" id="ARBA00022553"/>
    </source>
</evidence>
<dbReference type="InterPro" id="IPR001610">
    <property type="entry name" value="PAC"/>
</dbReference>
<dbReference type="SMART" id="SM00388">
    <property type="entry name" value="HisKA"/>
    <property type="match status" value="1"/>
</dbReference>
<dbReference type="SMART" id="SM00387">
    <property type="entry name" value="HATPase_c"/>
    <property type="match status" value="1"/>
</dbReference>
<dbReference type="KEGG" id="rsin:B6N60_01115"/>
<dbReference type="Gene3D" id="3.40.50.2300">
    <property type="match status" value="1"/>
</dbReference>
<evidence type="ECO:0000256" key="18">
    <source>
        <dbReference type="PROSITE-ProRule" id="PRU00169"/>
    </source>
</evidence>
<dbReference type="InterPro" id="IPR004358">
    <property type="entry name" value="Sig_transdc_His_kin-like_C"/>
</dbReference>
<evidence type="ECO:0000256" key="10">
    <source>
        <dbReference type="ARBA" id="ARBA00022777"/>
    </source>
</evidence>
<dbReference type="InterPro" id="IPR001789">
    <property type="entry name" value="Sig_transdc_resp-reg_receiver"/>
</dbReference>
<comment type="similarity">
    <text evidence="3">In the N-terminal section; belongs to the phytochrome family.</text>
</comment>
<dbReference type="SUPFAM" id="SSF55874">
    <property type="entry name" value="ATPase domain of HSP90 chaperone/DNA topoisomerase II/histidine kinase"/>
    <property type="match status" value="1"/>
</dbReference>
<comment type="catalytic activity">
    <reaction evidence="1">
        <text>ATP + protein L-histidine = ADP + protein N-phospho-L-histidine.</text>
        <dbReference type="EC" id="2.7.13.3"/>
    </reaction>
</comment>
<keyword evidence="7" id="KW-0808">Transferase</keyword>
<dbReference type="PROSITE" id="PS50112">
    <property type="entry name" value="PAS"/>
    <property type="match status" value="1"/>
</dbReference>
<reference evidence="25" key="1">
    <citation type="submission" date="2017-04" db="EMBL/GenBank/DDBJ databases">
        <title>Genome deletions in a multicellular cyanobacterial endosymbiont for morphological adaptation in marine diatoms.</title>
        <authorList>
            <person name="Wang Y."/>
            <person name="Gao H."/>
            <person name="Li R."/>
            <person name="Xu X."/>
        </authorList>
    </citation>
    <scope>NUCLEOTIDE SEQUENCE</scope>
    <source>
        <strain evidence="25">FACHB 800</strain>
    </source>
</reference>
<dbReference type="AlphaFoldDB" id="A0A975T5B8"/>
<keyword evidence="10 25" id="KW-0418">Kinase</keyword>
<dbReference type="EC" id="2.7.13.3" evidence="4"/>
<dbReference type="Pfam" id="PF00072">
    <property type="entry name" value="Response_reg"/>
    <property type="match status" value="1"/>
</dbReference>
<feature type="domain" description="HAMP" evidence="24">
    <location>
        <begin position="379"/>
        <end position="431"/>
    </location>
</feature>
<keyword evidence="11" id="KW-0067">ATP-binding</keyword>
<comment type="subcellular location">
    <subcellularLocation>
        <location evidence="2">Cell membrane</location>
        <topology evidence="2">Multi-pass membrane protein</topology>
    </subcellularLocation>
</comment>
<dbReference type="InterPro" id="IPR000014">
    <property type="entry name" value="PAS"/>
</dbReference>
<protein>
    <recommendedName>
        <fullName evidence="17">Circadian input-output histidine kinase CikA</fullName>
        <ecNumber evidence="4">2.7.13.3</ecNumber>
    </recommendedName>
    <alternativeName>
        <fullName evidence="16">Sensory/regulatory protein RpfC</fullName>
    </alternativeName>
</protein>
<dbReference type="Pfam" id="PF13426">
    <property type="entry name" value="PAS_9"/>
    <property type="match status" value="1"/>
</dbReference>
<evidence type="ECO:0000256" key="3">
    <source>
        <dbReference type="ARBA" id="ARBA00006402"/>
    </source>
</evidence>
<dbReference type="Pfam" id="PF00672">
    <property type="entry name" value="HAMP"/>
    <property type="match status" value="1"/>
</dbReference>
<dbReference type="SMART" id="SM00086">
    <property type="entry name" value="PAC"/>
    <property type="match status" value="1"/>
</dbReference>
<feature type="transmembrane region" description="Helical" evidence="19">
    <location>
        <begin position="358"/>
        <end position="382"/>
    </location>
</feature>
<dbReference type="Gene3D" id="3.30.450.20">
    <property type="entry name" value="PAS domain"/>
    <property type="match status" value="2"/>
</dbReference>
<keyword evidence="8 19" id="KW-0812">Transmembrane</keyword>
<evidence type="ECO:0000259" key="24">
    <source>
        <dbReference type="PROSITE" id="PS50885"/>
    </source>
</evidence>
<dbReference type="Gene3D" id="1.10.287.130">
    <property type="match status" value="1"/>
</dbReference>
<dbReference type="NCBIfam" id="TIGR00229">
    <property type="entry name" value="sensory_box"/>
    <property type="match status" value="1"/>
</dbReference>
<evidence type="ECO:0000259" key="23">
    <source>
        <dbReference type="PROSITE" id="PS50113"/>
    </source>
</evidence>
<evidence type="ECO:0000256" key="12">
    <source>
        <dbReference type="ARBA" id="ARBA00022989"/>
    </source>
</evidence>
<dbReference type="GO" id="GO:0005886">
    <property type="term" value="C:plasma membrane"/>
    <property type="evidence" value="ECO:0007669"/>
    <property type="project" value="UniProtKB-SubCell"/>
</dbReference>
<accession>A0A975T5B8</accession>
<evidence type="ECO:0000256" key="19">
    <source>
        <dbReference type="SAM" id="Phobius"/>
    </source>
</evidence>
<feature type="domain" description="PAC" evidence="23">
    <location>
        <begin position="527"/>
        <end position="581"/>
    </location>
</feature>
<keyword evidence="26" id="KW-1185">Reference proteome</keyword>
<dbReference type="InterPro" id="IPR033479">
    <property type="entry name" value="dCache_1"/>
</dbReference>
<dbReference type="FunFam" id="1.10.287.130:FF:000002">
    <property type="entry name" value="Two-component osmosensing histidine kinase"/>
    <property type="match status" value="1"/>
</dbReference>
<dbReference type="CDD" id="cd17546">
    <property type="entry name" value="REC_hyHK_CKI1_RcsC-like"/>
    <property type="match status" value="1"/>
</dbReference>
<evidence type="ECO:0000259" key="22">
    <source>
        <dbReference type="PROSITE" id="PS50112"/>
    </source>
</evidence>
<dbReference type="SUPFAM" id="SSF158472">
    <property type="entry name" value="HAMP domain-like"/>
    <property type="match status" value="1"/>
</dbReference>
<dbReference type="Proteomes" id="UP000683511">
    <property type="component" value="Chromosome"/>
</dbReference>
<dbReference type="RefSeq" id="WP_190602871.1">
    <property type="nucleotide sequence ID" value="NZ_CP021056.1"/>
</dbReference>
<dbReference type="CDD" id="cd12913">
    <property type="entry name" value="PDC1_MCP_like"/>
    <property type="match status" value="1"/>
</dbReference>
<keyword evidence="9" id="KW-0547">Nucleotide-binding</keyword>
<dbReference type="GO" id="GO:0005524">
    <property type="term" value="F:ATP binding"/>
    <property type="evidence" value="ECO:0007669"/>
    <property type="project" value="UniProtKB-KW"/>
</dbReference>
<evidence type="ECO:0000256" key="5">
    <source>
        <dbReference type="ARBA" id="ARBA00022475"/>
    </source>
</evidence>
<dbReference type="Pfam" id="PF02743">
    <property type="entry name" value="dCache_1"/>
    <property type="match status" value="1"/>
</dbReference>
<proteinExistence type="inferred from homology"/>
<keyword evidence="5" id="KW-1003">Cell membrane</keyword>
<feature type="transmembrane region" description="Helical" evidence="19">
    <location>
        <begin position="27"/>
        <end position="49"/>
    </location>
</feature>
<dbReference type="Pfam" id="PF02518">
    <property type="entry name" value="HATPase_c"/>
    <property type="match status" value="1"/>
</dbReference>
<dbReference type="InterPro" id="IPR036890">
    <property type="entry name" value="HATPase_C_sf"/>
</dbReference>
<organism evidence="25 26">
    <name type="scientific">Richelia sinica FACHB-800</name>
    <dbReference type="NCBI Taxonomy" id="1357546"/>
    <lineage>
        <taxon>Bacteria</taxon>
        <taxon>Bacillati</taxon>
        <taxon>Cyanobacteriota</taxon>
        <taxon>Cyanophyceae</taxon>
        <taxon>Nostocales</taxon>
        <taxon>Nostocaceae</taxon>
        <taxon>Richelia</taxon>
    </lineage>
</organism>
<feature type="domain" description="Response regulatory" evidence="21">
    <location>
        <begin position="887"/>
        <end position="1003"/>
    </location>
</feature>
<dbReference type="InterPro" id="IPR011006">
    <property type="entry name" value="CheY-like_superfamily"/>
</dbReference>
<evidence type="ECO:0000256" key="14">
    <source>
        <dbReference type="ARBA" id="ARBA00023136"/>
    </source>
</evidence>
<feature type="domain" description="PAS" evidence="22">
    <location>
        <begin position="450"/>
        <end position="486"/>
    </location>
</feature>
<dbReference type="PANTHER" id="PTHR45339">
    <property type="entry name" value="HYBRID SIGNAL TRANSDUCTION HISTIDINE KINASE J"/>
    <property type="match status" value="1"/>
</dbReference>
<evidence type="ECO:0000256" key="16">
    <source>
        <dbReference type="ARBA" id="ARBA00068150"/>
    </source>
</evidence>
<dbReference type="Gene3D" id="3.30.565.10">
    <property type="entry name" value="Histidine kinase-like ATPase, C-terminal domain"/>
    <property type="match status" value="1"/>
</dbReference>
<keyword evidence="14 19" id="KW-0472">Membrane</keyword>
<feature type="modified residue" description="4-aspartylphosphate" evidence="18">
    <location>
        <position position="936"/>
    </location>
</feature>
<keyword evidence="13" id="KW-0902">Two-component regulatory system</keyword>
<evidence type="ECO:0000256" key="2">
    <source>
        <dbReference type="ARBA" id="ARBA00004651"/>
    </source>
</evidence>
<dbReference type="SUPFAM" id="SSF47384">
    <property type="entry name" value="Homodimeric domain of signal transducing histidine kinase"/>
    <property type="match status" value="1"/>
</dbReference>
<dbReference type="InterPro" id="IPR003594">
    <property type="entry name" value="HATPase_dom"/>
</dbReference>
<comment type="subunit">
    <text evidence="15">At low DSF concentrations, interacts with RpfF.</text>
</comment>
<dbReference type="InterPro" id="IPR035965">
    <property type="entry name" value="PAS-like_dom_sf"/>
</dbReference>
<evidence type="ECO:0000313" key="25">
    <source>
        <dbReference type="EMBL" id="QXE22432.1"/>
    </source>
</evidence>
<evidence type="ECO:0000313" key="26">
    <source>
        <dbReference type="Proteomes" id="UP000683511"/>
    </source>
</evidence>
<keyword evidence="12 19" id="KW-1133">Transmembrane helix</keyword>
<dbReference type="FunFam" id="3.30.565.10:FF:000010">
    <property type="entry name" value="Sensor histidine kinase RcsC"/>
    <property type="match status" value="1"/>
</dbReference>
<evidence type="ECO:0000256" key="17">
    <source>
        <dbReference type="ARBA" id="ARBA00074306"/>
    </source>
</evidence>
<evidence type="ECO:0000259" key="21">
    <source>
        <dbReference type="PROSITE" id="PS50110"/>
    </source>
</evidence>
<dbReference type="Gene3D" id="6.10.340.10">
    <property type="match status" value="1"/>
</dbReference>
<dbReference type="PROSITE" id="PS50109">
    <property type="entry name" value="HIS_KIN"/>
    <property type="match status" value="1"/>
</dbReference>
<dbReference type="InterPro" id="IPR036097">
    <property type="entry name" value="HisK_dim/P_sf"/>
</dbReference>
<dbReference type="PROSITE" id="PS50113">
    <property type="entry name" value="PAC"/>
    <property type="match status" value="1"/>
</dbReference>
<dbReference type="CDD" id="cd16922">
    <property type="entry name" value="HATPase_EvgS-ArcB-TorS-like"/>
    <property type="match status" value="1"/>
</dbReference>
<evidence type="ECO:0000256" key="15">
    <source>
        <dbReference type="ARBA" id="ARBA00064003"/>
    </source>
</evidence>
<dbReference type="InterPro" id="IPR003661">
    <property type="entry name" value="HisK_dim/P_dom"/>
</dbReference>
<evidence type="ECO:0000256" key="4">
    <source>
        <dbReference type="ARBA" id="ARBA00012438"/>
    </source>
</evidence>
<dbReference type="Pfam" id="PF00512">
    <property type="entry name" value="HisKA"/>
    <property type="match status" value="1"/>
</dbReference>
<evidence type="ECO:0000256" key="11">
    <source>
        <dbReference type="ARBA" id="ARBA00022840"/>
    </source>
</evidence>
<dbReference type="CDD" id="cd00082">
    <property type="entry name" value="HisKA"/>
    <property type="match status" value="1"/>
</dbReference>
<dbReference type="InterPro" id="IPR000700">
    <property type="entry name" value="PAS-assoc_C"/>
</dbReference>
<dbReference type="InterPro" id="IPR005467">
    <property type="entry name" value="His_kinase_dom"/>
</dbReference>
<dbReference type="CDD" id="cd06225">
    <property type="entry name" value="HAMP"/>
    <property type="match status" value="1"/>
</dbReference>
<dbReference type="SUPFAM" id="SSF55785">
    <property type="entry name" value="PYP-like sensor domain (PAS domain)"/>
    <property type="match status" value="1"/>
</dbReference>
<dbReference type="InterPro" id="IPR003660">
    <property type="entry name" value="HAMP_dom"/>
</dbReference>
<dbReference type="SMART" id="SM00448">
    <property type="entry name" value="REC"/>
    <property type="match status" value="1"/>
</dbReference>
<dbReference type="PROSITE" id="PS50885">
    <property type="entry name" value="HAMP"/>
    <property type="match status" value="1"/>
</dbReference>
<evidence type="ECO:0000256" key="9">
    <source>
        <dbReference type="ARBA" id="ARBA00022741"/>
    </source>
</evidence>
<dbReference type="PROSITE" id="PS50110">
    <property type="entry name" value="RESPONSE_REGULATORY"/>
    <property type="match status" value="1"/>
</dbReference>
<evidence type="ECO:0000256" key="7">
    <source>
        <dbReference type="ARBA" id="ARBA00022679"/>
    </source>
</evidence>
<dbReference type="SMART" id="SM00304">
    <property type="entry name" value="HAMP"/>
    <property type="match status" value="1"/>
</dbReference>
<gene>
    <name evidence="25" type="ORF">B6N60_01115</name>
</gene>
<keyword evidence="6 18" id="KW-0597">Phosphoprotein</keyword>
<dbReference type="SUPFAM" id="SSF52172">
    <property type="entry name" value="CheY-like"/>
    <property type="match status" value="1"/>
</dbReference>
<dbReference type="PRINTS" id="PR00344">
    <property type="entry name" value="BCTRLSENSOR"/>
</dbReference>
<evidence type="ECO:0000259" key="20">
    <source>
        <dbReference type="PROSITE" id="PS50109"/>
    </source>
</evidence>
<evidence type="ECO:0000256" key="8">
    <source>
        <dbReference type="ARBA" id="ARBA00022692"/>
    </source>
</evidence>